<dbReference type="EMBL" id="BQFW01000010">
    <property type="protein sequence ID" value="GJJ75283.1"/>
    <property type="molecule type" value="Genomic_DNA"/>
</dbReference>
<name>A0A9P3HEX3_9FUNG</name>
<evidence type="ECO:0008006" key="4">
    <source>
        <dbReference type="Google" id="ProtNLM"/>
    </source>
</evidence>
<feature type="compositionally biased region" description="Low complexity" evidence="1">
    <location>
        <begin position="646"/>
        <end position="672"/>
    </location>
</feature>
<feature type="compositionally biased region" description="Low complexity" evidence="1">
    <location>
        <begin position="23"/>
        <end position="36"/>
    </location>
</feature>
<dbReference type="CDD" id="cd20534">
    <property type="entry name" value="CYCLIN_CCNM_CCNQ_rpt1"/>
    <property type="match status" value="1"/>
</dbReference>
<keyword evidence="3" id="KW-1185">Reference proteome</keyword>
<dbReference type="SUPFAM" id="SSF47954">
    <property type="entry name" value="Cyclin-like"/>
    <property type="match status" value="1"/>
</dbReference>
<gene>
    <name evidence="2" type="ORF">EMPS_07641</name>
</gene>
<dbReference type="Gene3D" id="1.10.472.10">
    <property type="entry name" value="Cyclin-like"/>
    <property type="match status" value="1"/>
</dbReference>
<dbReference type="InterPro" id="IPR036915">
    <property type="entry name" value="Cyclin-like_sf"/>
</dbReference>
<dbReference type="GO" id="GO:0016538">
    <property type="term" value="F:cyclin-dependent protein serine/threonine kinase regulator activity"/>
    <property type="evidence" value="ECO:0007669"/>
    <property type="project" value="InterPro"/>
</dbReference>
<feature type="region of interest" description="Disordered" evidence="1">
    <location>
        <begin position="139"/>
        <end position="215"/>
    </location>
</feature>
<feature type="compositionally biased region" description="Low complexity" evidence="1">
    <location>
        <begin position="54"/>
        <end position="68"/>
    </location>
</feature>
<dbReference type="InterPro" id="IPR048055">
    <property type="entry name" value="Cyclin-Q_first_cyclin_box"/>
</dbReference>
<organism evidence="2 3">
    <name type="scientific">Entomortierella parvispora</name>
    <dbReference type="NCBI Taxonomy" id="205924"/>
    <lineage>
        <taxon>Eukaryota</taxon>
        <taxon>Fungi</taxon>
        <taxon>Fungi incertae sedis</taxon>
        <taxon>Mucoromycota</taxon>
        <taxon>Mortierellomycotina</taxon>
        <taxon>Mortierellomycetes</taxon>
        <taxon>Mortierellales</taxon>
        <taxon>Mortierellaceae</taxon>
        <taxon>Entomortierella</taxon>
    </lineage>
</organism>
<feature type="compositionally biased region" description="Basic and acidic residues" evidence="1">
    <location>
        <begin position="9"/>
        <end position="22"/>
    </location>
</feature>
<protein>
    <recommendedName>
        <fullName evidence="4">Cyclin-like domain-containing protein</fullName>
    </recommendedName>
</protein>
<dbReference type="OrthoDB" id="25002at2759"/>
<feature type="compositionally biased region" description="Polar residues" evidence="1">
    <location>
        <begin position="188"/>
        <end position="211"/>
    </location>
</feature>
<dbReference type="InterPro" id="IPR043198">
    <property type="entry name" value="Cyclin/Ssn8"/>
</dbReference>
<evidence type="ECO:0000256" key="1">
    <source>
        <dbReference type="SAM" id="MobiDB-lite"/>
    </source>
</evidence>
<accession>A0A9P3HEX3</accession>
<feature type="compositionally biased region" description="Low complexity" evidence="1">
    <location>
        <begin position="139"/>
        <end position="149"/>
    </location>
</feature>
<comment type="caution">
    <text evidence="2">The sequence shown here is derived from an EMBL/GenBank/DDBJ whole genome shotgun (WGS) entry which is preliminary data.</text>
</comment>
<feature type="compositionally biased region" description="Low complexity" evidence="1">
    <location>
        <begin position="157"/>
        <end position="187"/>
    </location>
</feature>
<sequence>MSQHSTIRGHPEEDMRMTEAKEAAGGSDAAPAGSKKPISMDAYHQLQQKRKQEQQQQQQQFQKHSQGQATEGHPGHLHDEATTTLQPSLDALEQIVSMVQSTVQVMPSVQSPLQEVQLPGPDLASIIFGSSTQAGLATSMDSASTTATTNGHPVIPGNNGNQSSGHSSAGPHRKSTSGSGSSVSTTSANNLHPRTTSPPTQASGSSGNQKNAAAKGPKAIHAIELIRIAGEILQFPPATVGTALIYYHKYRAYLYQSIKKGERDNEASKADEYLFATACLHLASKCTEVSRKVRDLVNVTYRVMNPGQPVLSLSTKTSDTEESITDPTSFHSHETLSPKSAPPPTATTYWHIRDSLLTTELMLLRILQFDLDVSLPFNDVLRIYKGMGLVFNPTDEEAAQLYPSVSNFDVFLPMDMSNKGSWNEPVDVSSSSPNKYGTPASSLSTSTANPGHPSAIPTAHAGIHPTLSALVQISITFCIDALCNSGIALQSSSRALAMGSIYLAVRSAQLELPMPFEDWCYAWGSPQIATSFGMAGAGVGSNGGAFGSTGGSSIVGLGGSGSNTNPSSGGNSGTSMNGVMGLTSTNSLFVSAPRPASSISDTLSSQAVSFAMDGIESATPTLNGVNGSLSGANASSRDPTYSQTHSPLLSSSNSPALQSPIDPDFQQQPQPQQTFVDEVRKVVQELASFYTH</sequence>
<evidence type="ECO:0000313" key="3">
    <source>
        <dbReference type="Proteomes" id="UP000827284"/>
    </source>
</evidence>
<dbReference type="AlphaFoldDB" id="A0A9P3HEX3"/>
<feature type="region of interest" description="Disordered" evidence="1">
    <location>
        <begin position="1"/>
        <end position="81"/>
    </location>
</feature>
<evidence type="ECO:0000313" key="2">
    <source>
        <dbReference type="EMBL" id="GJJ75283.1"/>
    </source>
</evidence>
<feature type="region of interest" description="Disordered" evidence="1">
    <location>
        <begin position="622"/>
        <end position="672"/>
    </location>
</feature>
<proteinExistence type="predicted"/>
<feature type="region of interest" description="Disordered" evidence="1">
    <location>
        <begin position="422"/>
        <end position="451"/>
    </location>
</feature>
<dbReference type="Proteomes" id="UP000827284">
    <property type="component" value="Unassembled WGS sequence"/>
</dbReference>
<feature type="compositionally biased region" description="Polar residues" evidence="1">
    <location>
        <begin position="622"/>
        <end position="645"/>
    </location>
</feature>
<feature type="region of interest" description="Disordered" evidence="1">
    <location>
        <begin position="312"/>
        <end position="343"/>
    </location>
</feature>
<dbReference type="GO" id="GO:0006357">
    <property type="term" value="P:regulation of transcription by RNA polymerase II"/>
    <property type="evidence" value="ECO:0007669"/>
    <property type="project" value="InterPro"/>
</dbReference>
<reference evidence="2" key="2">
    <citation type="journal article" date="2022" name="Microbiol. Resour. Announc.">
        <title>Whole-Genome Sequence of Entomortierella parvispora E1425, a Mucoromycotan Fungus Associated with Burkholderiaceae-Related Endosymbiotic Bacteria.</title>
        <authorList>
            <person name="Herlambang A."/>
            <person name="Guo Y."/>
            <person name="Takashima Y."/>
            <person name="Narisawa K."/>
            <person name="Ohta H."/>
            <person name="Nishizawa T."/>
        </authorList>
    </citation>
    <scope>NUCLEOTIDE SEQUENCE</scope>
    <source>
        <strain evidence="2">E1425</strain>
    </source>
</reference>
<reference evidence="2" key="1">
    <citation type="submission" date="2021-11" db="EMBL/GenBank/DDBJ databases">
        <authorList>
            <person name="Herlambang A."/>
            <person name="Guo Y."/>
            <person name="Takashima Y."/>
            <person name="Nishizawa T."/>
        </authorList>
    </citation>
    <scope>NUCLEOTIDE SEQUENCE</scope>
    <source>
        <strain evidence="2">E1425</strain>
    </source>
</reference>
<dbReference type="PANTHER" id="PTHR10026">
    <property type="entry name" value="CYCLIN"/>
    <property type="match status" value="1"/>
</dbReference>
<feature type="compositionally biased region" description="Polar residues" evidence="1">
    <location>
        <begin position="428"/>
        <end position="449"/>
    </location>
</feature>